<keyword evidence="7" id="KW-0472">Membrane</keyword>
<evidence type="ECO:0000256" key="7">
    <source>
        <dbReference type="ARBA" id="ARBA00023136"/>
    </source>
</evidence>
<evidence type="ECO:0000256" key="5">
    <source>
        <dbReference type="ARBA" id="ARBA00022889"/>
    </source>
</evidence>
<dbReference type="Pfam" id="PF00028">
    <property type="entry name" value="Cadherin"/>
    <property type="match status" value="2"/>
</dbReference>
<dbReference type="GO" id="GO:0016020">
    <property type="term" value="C:membrane"/>
    <property type="evidence" value="ECO:0007669"/>
    <property type="project" value="UniProtKB-SubCell"/>
</dbReference>
<dbReference type="InterPro" id="IPR000008">
    <property type="entry name" value="C2_dom"/>
</dbReference>
<accession>A0AAV6Q350</accession>
<comment type="caution">
    <text evidence="12">The sequence shown here is derived from an EMBL/GenBank/DDBJ whole genome shotgun (WGS) entry which is preliminary data.</text>
</comment>
<feature type="domain" description="C2" evidence="10">
    <location>
        <begin position="1"/>
        <end position="78"/>
    </location>
</feature>
<dbReference type="FunFam" id="2.60.40.60:FF:000035">
    <property type="entry name" value="Protocadherin Fat 3"/>
    <property type="match status" value="1"/>
</dbReference>
<dbReference type="InterPro" id="IPR050971">
    <property type="entry name" value="Cadherin-domain_protein"/>
</dbReference>
<keyword evidence="3" id="KW-0677">Repeat</keyword>
<evidence type="ECO:0000256" key="3">
    <source>
        <dbReference type="ARBA" id="ARBA00022737"/>
    </source>
</evidence>
<evidence type="ECO:0000256" key="9">
    <source>
        <dbReference type="PROSITE-ProRule" id="PRU00043"/>
    </source>
</evidence>
<dbReference type="AlphaFoldDB" id="A0AAV6Q350"/>
<dbReference type="Proteomes" id="UP000693946">
    <property type="component" value="Linkage Group LG7"/>
</dbReference>
<dbReference type="PANTHER" id="PTHR24025:SF31">
    <property type="entry name" value="NEURAL-CADHERIN"/>
    <property type="match status" value="1"/>
</dbReference>
<keyword evidence="4 9" id="KW-0106">Calcium</keyword>
<reference evidence="12 13" key="1">
    <citation type="journal article" date="2021" name="Sci. Rep.">
        <title>Chromosome anchoring in Senegalese sole (Solea senegalensis) reveals sex-associated markers and genome rearrangements in flatfish.</title>
        <authorList>
            <person name="Guerrero-Cozar I."/>
            <person name="Gomez-Garrido J."/>
            <person name="Berbel C."/>
            <person name="Martinez-Blanch J.F."/>
            <person name="Alioto T."/>
            <person name="Claros M.G."/>
            <person name="Gagnaire P.A."/>
            <person name="Manchado M."/>
        </authorList>
    </citation>
    <scope>NUCLEOTIDE SEQUENCE [LARGE SCALE GENOMIC DNA]</scope>
    <source>
        <strain evidence="12">Sse05_10M</strain>
    </source>
</reference>
<dbReference type="Pfam" id="PF00168">
    <property type="entry name" value="C2"/>
    <property type="match status" value="1"/>
</dbReference>
<comment type="subcellular location">
    <subcellularLocation>
        <location evidence="1">Membrane</location>
    </subcellularLocation>
</comment>
<dbReference type="GO" id="GO:0005509">
    <property type="term" value="F:calcium ion binding"/>
    <property type="evidence" value="ECO:0007669"/>
    <property type="project" value="UniProtKB-UniRule"/>
</dbReference>
<feature type="domain" description="Cadherin" evidence="11">
    <location>
        <begin position="141"/>
        <end position="223"/>
    </location>
</feature>
<sequence>MTLNRKTFGRTEVIDNTLNPDFVRKFVLDYFFEEKQNLRFDVFCSSTQCSEIDALIGSSKTTLSMWSGGNAKLRYQITSGNTGGVFDVEPEVGTIFIAQTLDYEQNKRYKLHVLASDGKWEDYTTVTVNVVNKNDEAPVFTVNEYYGSVTEELDGSPVFVLQVTASDPDKDADPEALRYSLHGQGAESEFIIDEVTGKIYAQRTLDREERAVWRFVALATDGG</sequence>
<evidence type="ECO:0000256" key="4">
    <source>
        <dbReference type="ARBA" id="ARBA00022837"/>
    </source>
</evidence>
<dbReference type="GO" id="GO:0007156">
    <property type="term" value="P:homophilic cell adhesion via plasma membrane adhesion molecules"/>
    <property type="evidence" value="ECO:0007669"/>
    <property type="project" value="InterPro"/>
</dbReference>
<evidence type="ECO:0000313" key="13">
    <source>
        <dbReference type="Proteomes" id="UP000693946"/>
    </source>
</evidence>
<evidence type="ECO:0000313" key="12">
    <source>
        <dbReference type="EMBL" id="KAG7482579.1"/>
    </source>
</evidence>
<evidence type="ECO:0000256" key="6">
    <source>
        <dbReference type="ARBA" id="ARBA00022989"/>
    </source>
</evidence>
<keyword evidence="6" id="KW-1133">Transmembrane helix</keyword>
<evidence type="ECO:0000259" key="10">
    <source>
        <dbReference type="PROSITE" id="PS50004"/>
    </source>
</evidence>
<dbReference type="EMBL" id="JAGKHQ010000019">
    <property type="protein sequence ID" value="KAG7482579.1"/>
    <property type="molecule type" value="Genomic_DNA"/>
</dbReference>
<proteinExistence type="predicted"/>
<dbReference type="CDD" id="cd11304">
    <property type="entry name" value="Cadherin_repeat"/>
    <property type="match status" value="2"/>
</dbReference>
<evidence type="ECO:0000256" key="1">
    <source>
        <dbReference type="ARBA" id="ARBA00004370"/>
    </source>
</evidence>
<dbReference type="PROSITE" id="PS50004">
    <property type="entry name" value="C2"/>
    <property type="match status" value="1"/>
</dbReference>
<organism evidence="12 13">
    <name type="scientific">Solea senegalensis</name>
    <name type="common">Senegalese sole</name>
    <dbReference type="NCBI Taxonomy" id="28829"/>
    <lineage>
        <taxon>Eukaryota</taxon>
        <taxon>Metazoa</taxon>
        <taxon>Chordata</taxon>
        <taxon>Craniata</taxon>
        <taxon>Vertebrata</taxon>
        <taxon>Euteleostomi</taxon>
        <taxon>Actinopterygii</taxon>
        <taxon>Neopterygii</taxon>
        <taxon>Teleostei</taxon>
        <taxon>Neoteleostei</taxon>
        <taxon>Acanthomorphata</taxon>
        <taxon>Carangaria</taxon>
        <taxon>Pleuronectiformes</taxon>
        <taxon>Pleuronectoidei</taxon>
        <taxon>Soleidae</taxon>
        <taxon>Solea</taxon>
    </lineage>
</organism>
<dbReference type="GO" id="GO:0005911">
    <property type="term" value="C:cell-cell junction"/>
    <property type="evidence" value="ECO:0007669"/>
    <property type="project" value="TreeGrafter"/>
</dbReference>
<dbReference type="InterPro" id="IPR002126">
    <property type="entry name" value="Cadherin-like_dom"/>
</dbReference>
<dbReference type="PROSITE" id="PS50268">
    <property type="entry name" value="CADHERIN_2"/>
    <property type="match status" value="2"/>
</dbReference>
<evidence type="ECO:0000256" key="8">
    <source>
        <dbReference type="ARBA" id="ARBA00023180"/>
    </source>
</evidence>
<evidence type="ECO:0000256" key="2">
    <source>
        <dbReference type="ARBA" id="ARBA00022692"/>
    </source>
</evidence>
<keyword evidence="5" id="KW-0130">Cell adhesion</keyword>
<dbReference type="PANTHER" id="PTHR24025">
    <property type="entry name" value="DESMOGLEIN FAMILY MEMBER"/>
    <property type="match status" value="1"/>
</dbReference>
<keyword evidence="8" id="KW-0325">Glycoprotein</keyword>
<gene>
    <name evidence="12" type="ORF">JOB18_024815</name>
</gene>
<keyword evidence="13" id="KW-1185">Reference proteome</keyword>
<dbReference type="SMART" id="SM00112">
    <property type="entry name" value="CA"/>
    <property type="match status" value="2"/>
</dbReference>
<feature type="domain" description="Cadherin" evidence="11">
    <location>
        <begin position="50"/>
        <end position="140"/>
    </location>
</feature>
<keyword evidence="2" id="KW-0812">Transmembrane</keyword>
<protein>
    <submittedName>
        <fullName evidence="12">Neural-cadherin-like</fullName>
    </submittedName>
</protein>
<name>A0AAV6Q350_SOLSE</name>
<evidence type="ECO:0000259" key="11">
    <source>
        <dbReference type="PROSITE" id="PS50268"/>
    </source>
</evidence>